<name>A0A6L2N240_TANCI</name>
<comment type="caution">
    <text evidence="2">The sequence shown here is derived from an EMBL/GenBank/DDBJ whole genome shotgun (WGS) entry which is preliminary data.</text>
</comment>
<evidence type="ECO:0000256" key="1">
    <source>
        <dbReference type="SAM" id="MobiDB-lite"/>
    </source>
</evidence>
<sequence length="392" mass="43655">RGVTETESDEDEIYKYKILVRKDEDEEMLNAEAEDSKKDTTDAEISSLLDIKIQSKVPHIQSPFVLRVQVYVISEPTVLTPVQETSSAALITTLPLPSVSTTPPAPQQTTTTILTPPIKIDASTTTTAILESDALFAVQLRVAKLEKDVFELKTKHSKDLIQKHYVKPTPDSSKIKILTINLEKGSKKSASVILKIKREQDEKQKTLKFIIKSTDKAALKEYDQKSAIYQTMHANKSFNKNPANHKLCHALIEALIEDENAMDKGVSDTVKDHKRKHDDDEDDDDEDPLVGPNQGKKTKRRRTKELESSKKPSTTKVTPKGKASSKGSKTGKSASAKEPVDEPTFEVVMDNAGEDVVRNDDQPQDTSKPKIAKTPNPEWFTQPPRPPTPDPK</sequence>
<feature type="region of interest" description="Disordered" evidence="1">
    <location>
        <begin position="265"/>
        <end position="392"/>
    </location>
</feature>
<organism evidence="2">
    <name type="scientific">Tanacetum cinerariifolium</name>
    <name type="common">Dalmatian daisy</name>
    <name type="synonym">Chrysanthemum cinerariifolium</name>
    <dbReference type="NCBI Taxonomy" id="118510"/>
    <lineage>
        <taxon>Eukaryota</taxon>
        <taxon>Viridiplantae</taxon>
        <taxon>Streptophyta</taxon>
        <taxon>Embryophyta</taxon>
        <taxon>Tracheophyta</taxon>
        <taxon>Spermatophyta</taxon>
        <taxon>Magnoliopsida</taxon>
        <taxon>eudicotyledons</taxon>
        <taxon>Gunneridae</taxon>
        <taxon>Pentapetalae</taxon>
        <taxon>asterids</taxon>
        <taxon>campanulids</taxon>
        <taxon>Asterales</taxon>
        <taxon>Asteraceae</taxon>
        <taxon>Asteroideae</taxon>
        <taxon>Anthemideae</taxon>
        <taxon>Anthemidinae</taxon>
        <taxon>Tanacetum</taxon>
    </lineage>
</organism>
<feature type="compositionally biased region" description="Pro residues" evidence="1">
    <location>
        <begin position="383"/>
        <end position="392"/>
    </location>
</feature>
<feature type="compositionally biased region" description="Acidic residues" evidence="1">
    <location>
        <begin position="279"/>
        <end position="288"/>
    </location>
</feature>
<dbReference type="EMBL" id="BKCJ010008051">
    <property type="protein sequence ID" value="GEU80301.1"/>
    <property type="molecule type" value="Genomic_DNA"/>
</dbReference>
<proteinExistence type="predicted"/>
<feature type="non-terminal residue" evidence="2">
    <location>
        <position position="1"/>
    </location>
</feature>
<feature type="compositionally biased region" description="Low complexity" evidence="1">
    <location>
        <begin position="311"/>
        <end position="337"/>
    </location>
</feature>
<dbReference type="AlphaFoldDB" id="A0A6L2N240"/>
<accession>A0A6L2N240</accession>
<gene>
    <name evidence="2" type="ORF">Tci_052279</name>
</gene>
<protein>
    <submittedName>
        <fullName evidence="2">Uncharacterized protein</fullName>
    </submittedName>
</protein>
<reference evidence="2" key="1">
    <citation type="journal article" date="2019" name="Sci. Rep.">
        <title>Draft genome of Tanacetum cinerariifolium, the natural source of mosquito coil.</title>
        <authorList>
            <person name="Yamashiro T."/>
            <person name="Shiraishi A."/>
            <person name="Satake H."/>
            <person name="Nakayama K."/>
        </authorList>
    </citation>
    <scope>NUCLEOTIDE SEQUENCE</scope>
</reference>
<evidence type="ECO:0000313" key="2">
    <source>
        <dbReference type="EMBL" id="GEU80301.1"/>
    </source>
</evidence>